<name>A0ABV8U2L1_9ACTN</name>
<dbReference type="Proteomes" id="UP001595823">
    <property type="component" value="Unassembled WGS sequence"/>
</dbReference>
<evidence type="ECO:0000313" key="1">
    <source>
        <dbReference type="EMBL" id="MFC4337350.1"/>
    </source>
</evidence>
<dbReference type="RefSeq" id="WP_380624239.1">
    <property type="nucleotide sequence ID" value="NZ_JBHSDK010000028.1"/>
</dbReference>
<keyword evidence="2" id="KW-1185">Reference proteome</keyword>
<protein>
    <submittedName>
        <fullName evidence="1">Uncharacterized protein</fullName>
    </submittedName>
</protein>
<proteinExistence type="predicted"/>
<dbReference type="EMBL" id="JBHSDK010000028">
    <property type="protein sequence ID" value="MFC4337350.1"/>
    <property type="molecule type" value="Genomic_DNA"/>
</dbReference>
<gene>
    <name evidence="1" type="ORF">ACFPET_19305</name>
</gene>
<reference evidence="2" key="1">
    <citation type="journal article" date="2019" name="Int. J. Syst. Evol. Microbiol.">
        <title>The Global Catalogue of Microorganisms (GCM) 10K type strain sequencing project: providing services to taxonomists for standard genome sequencing and annotation.</title>
        <authorList>
            <consortium name="The Broad Institute Genomics Platform"/>
            <consortium name="The Broad Institute Genome Sequencing Center for Infectious Disease"/>
            <person name="Wu L."/>
            <person name="Ma J."/>
        </authorList>
    </citation>
    <scope>NUCLEOTIDE SEQUENCE [LARGE SCALE GENOMIC DNA]</scope>
    <source>
        <strain evidence="2">IBRC-M 10908</strain>
    </source>
</reference>
<sequence>MRDGYVARWKGVEYDSSPDGMHVRLYSPTPGEGFVQIEQDRFRRGVPLTELDDFFYVRTAAKWRGEPFYVLGENSNWLRLEYCGSNPDAAARLGLETYDAGVYQAWAPRDEVSDIVEEYI</sequence>
<organism evidence="1 2">
    <name type="scientific">Salininema proteolyticum</name>
    <dbReference type="NCBI Taxonomy" id="1607685"/>
    <lineage>
        <taxon>Bacteria</taxon>
        <taxon>Bacillati</taxon>
        <taxon>Actinomycetota</taxon>
        <taxon>Actinomycetes</taxon>
        <taxon>Glycomycetales</taxon>
        <taxon>Glycomycetaceae</taxon>
        <taxon>Salininema</taxon>
    </lineage>
</organism>
<evidence type="ECO:0000313" key="2">
    <source>
        <dbReference type="Proteomes" id="UP001595823"/>
    </source>
</evidence>
<accession>A0ABV8U2L1</accession>
<comment type="caution">
    <text evidence="1">The sequence shown here is derived from an EMBL/GenBank/DDBJ whole genome shotgun (WGS) entry which is preliminary data.</text>
</comment>